<evidence type="ECO:0000256" key="3">
    <source>
        <dbReference type="ARBA" id="ARBA00022475"/>
    </source>
</evidence>
<dbReference type="GO" id="GO:0005886">
    <property type="term" value="C:plasma membrane"/>
    <property type="evidence" value="ECO:0007669"/>
    <property type="project" value="UniProtKB-SubCell"/>
</dbReference>
<protein>
    <submittedName>
        <fullName evidence="8">Chromate transporter</fullName>
    </submittedName>
</protein>
<keyword evidence="5 7" id="KW-1133">Transmembrane helix</keyword>
<evidence type="ECO:0000313" key="8">
    <source>
        <dbReference type="EMBL" id="ABQ25488.1"/>
    </source>
</evidence>
<evidence type="ECO:0000256" key="7">
    <source>
        <dbReference type="SAM" id="Phobius"/>
    </source>
</evidence>
<dbReference type="KEGG" id="gur:Gura_1287"/>
<gene>
    <name evidence="8" type="ordered locus">Gura_1287</name>
</gene>
<feature type="transmembrane region" description="Helical" evidence="7">
    <location>
        <begin position="82"/>
        <end position="104"/>
    </location>
</feature>
<dbReference type="PANTHER" id="PTHR43663">
    <property type="entry name" value="CHROMATE TRANSPORT PROTEIN-RELATED"/>
    <property type="match status" value="1"/>
</dbReference>
<evidence type="ECO:0000256" key="5">
    <source>
        <dbReference type="ARBA" id="ARBA00022989"/>
    </source>
</evidence>
<dbReference type="HOGENOM" id="CLU_018106_1_0_7"/>
<feature type="transmembrane region" description="Helical" evidence="7">
    <location>
        <begin position="116"/>
        <end position="134"/>
    </location>
</feature>
<reference evidence="8 9" key="1">
    <citation type="submission" date="2007-05" db="EMBL/GenBank/DDBJ databases">
        <title>Complete sequence of Geobacter uraniireducens Rf4.</title>
        <authorList>
            <consortium name="US DOE Joint Genome Institute"/>
            <person name="Copeland A."/>
            <person name="Lucas S."/>
            <person name="Lapidus A."/>
            <person name="Barry K."/>
            <person name="Detter J.C."/>
            <person name="Glavina del Rio T."/>
            <person name="Hammon N."/>
            <person name="Israni S."/>
            <person name="Dalin E."/>
            <person name="Tice H."/>
            <person name="Pitluck S."/>
            <person name="Chertkov O."/>
            <person name="Brettin T."/>
            <person name="Bruce D."/>
            <person name="Han C."/>
            <person name="Schmutz J."/>
            <person name="Larimer F."/>
            <person name="Land M."/>
            <person name="Hauser L."/>
            <person name="Kyrpides N."/>
            <person name="Mikhailova N."/>
            <person name="Shelobolina E."/>
            <person name="Aklujkar M."/>
            <person name="Lovley D."/>
            <person name="Richardson P."/>
        </authorList>
    </citation>
    <scope>NUCLEOTIDE SEQUENCE [LARGE SCALE GENOMIC DNA]</scope>
    <source>
        <strain evidence="9">ATCC BAA-1134 / JCM 13001 / Rf4</strain>
    </source>
</reference>
<feature type="transmembrane region" description="Helical" evidence="7">
    <location>
        <begin position="16"/>
        <end position="34"/>
    </location>
</feature>
<keyword evidence="9" id="KW-1185">Reference proteome</keyword>
<organism evidence="8 9">
    <name type="scientific">Geotalea uraniireducens (strain Rf4)</name>
    <name type="common">Geobacter uraniireducens</name>
    <dbReference type="NCBI Taxonomy" id="351605"/>
    <lineage>
        <taxon>Bacteria</taxon>
        <taxon>Pseudomonadati</taxon>
        <taxon>Thermodesulfobacteriota</taxon>
        <taxon>Desulfuromonadia</taxon>
        <taxon>Geobacterales</taxon>
        <taxon>Geobacteraceae</taxon>
        <taxon>Geotalea</taxon>
    </lineage>
</organism>
<dbReference type="RefSeq" id="WP_011938206.1">
    <property type="nucleotide sequence ID" value="NC_009483.1"/>
</dbReference>
<dbReference type="PANTHER" id="PTHR43663:SF1">
    <property type="entry name" value="CHROMATE TRANSPORTER"/>
    <property type="match status" value="1"/>
</dbReference>
<evidence type="ECO:0000313" key="9">
    <source>
        <dbReference type="Proteomes" id="UP000006695"/>
    </source>
</evidence>
<accession>A5GAA0</accession>
<keyword evidence="3" id="KW-1003">Cell membrane</keyword>
<dbReference type="STRING" id="351605.Gura_1287"/>
<evidence type="ECO:0000256" key="1">
    <source>
        <dbReference type="ARBA" id="ARBA00004651"/>
    </source>
</evidence>
<name>A5GAA0_GEOUR</name>
<sequence length="185" mass="20415">MKQEQKQVSIWEIFRTFFYVGATGFGGGMAIVSLTERVCVHEKRWLGVDEFMHGLAFGQILGPFSLNTTVFIGYYLRGVVGGVTAGVGFIAPSFCIISLLSWLYFKFHELPQLQSALKGTNPVVIALILVAAIGMTRSKVKGLNDWLLAVLSFAAAAFFNMNALAILVLAGLWSLGRGYYQREHR</sequence>
<dbReference type="InterPro" id="IPR003370">
    <property type="entry name" value="Chromate_transpt"/>
</dbReference>
<evidence type="ECO:0000256" key="2">
    <source>
        <dbReference type="ARBA" id="ARBA00005262"/>
    </source>
</evidence>
<feature type="transmembrane region" description="Helical" evidence="7">
    <location>
        <begin position="55"/>
        <end position="76"/>
    </location>
</feature>
<keyword evidence="4 7" id="KW-0812">Transmembrane</keyword>
<dbReference type="OrthoDB" id="8596378at2"/>
<dbReference type="InterPro" id="IPR052518">
    <property type="entry name" value="CHR_Transporter"/>
</dbReference>
<comment type="subcellular location">
    <subcellularLocation>
        <location evidence="1">Cell membrane</location>
        <topology evidence="1">Multi-pass membrane protein</topology>
    </subcellularLocation>
</comment>
<proteinExistence type="inferred from homology"/>
<dbReference type="AlphaFoldDB" id="A5GAA0"/>
<dbReference type="EMBL" id="CP000698">
    <property type="protein sequence ID" value="ABQ25488.1"/>
    <property type="molecule type" value="Genomic_DNA"/>
</dbReference>
<evidence type="ECO:0000256" key="4">
    <source>
        <dbReference type="ARBA" id="ARBA00022692"/>
    </source>
</evidence>
<dbReference type="Proteomes" id="UP000006695">
    <property type="component" value="Chromosome"/>
</dbReference>
<keyword evidence="6 7" id="KW-0472">Membrane</keyword>
<dbReference type="Pfam" id="PF02417">
    <property type="entry name" value="Chromate_transp"/>
    <property type="match status" value="1"/>
</dbReference>
<comment type="similarity">
    <text evidence="2">Belongs to the chromate ion transporter (CHR) (TC 2.A.51) family.</text>
</comment>
<dbReference type="GO" id="GO:0015109">
    <property type="term" value="F:chromate transmembrane transporter activity"/>
    <property type="evidence" value="ECO:0007669"/>
    <property type="project" value="InterPro"/>
</dbReference>
<evidence type="ECO:0000256" key="6">
    <source>
        <dbReference type="ARBA" id="ARBA00023136"/>
    </source>
</evidence>
<feature type="transmembrane region" description="Helical" evidence="7">
    <location>
        <begin position="146"/>
        <end position="175"/>
    </location>
</feature>